<evidence type="ECO:0000313" key="6">
    <source>
        <dbReference type="Proteomes" id="UP000323221"/>
    </source>
</evidence>
<evidence type="ECO:0000313" key="5">
    <source>
        <dbReference type="EMBL" id="KAA6432147.1"/>
    </source>
</evidence>
<feature type="domain" description="HNH nuclease" evidence="4">
    <location>
        <begin position="388"/>
        <end position="440"/>
    </location>
</feature>
<dbReference type="CDD" id="cd00085">
    <property type="entry name" value="HNHc"/>
    <property type="match status" value="1"/>
</dbReference>
<name>A0A5M8Q896_9MICO</name>
<dbReference type="Gene3D" id="1.10.30.50">
    <property type="match status" value="1"/>
</dbReference>
<protein>
    <submittedName>
        <fullName evidence="5">DUF222 domain-containing protein</fullName>
    </submittedName>
</protein>
<organism evidence="5 6">
    <name type="scientific">Agrococcus sediminis</name>
    <dbReference type="NCBI Taxonomy" id="2599924"/>
    <lineage>
        <taxon>Bacteria</taxon>
        <taxon>Bacillati</taxon>
        <taxon>Actinomycetota</taxon>
        <taxon>Actinomycetes</taxon>
        <taxon>Micrococcales</taxon>
        <taxon>Microbacteriaceae</taxon>
        <taxon>Agrococcus</taxon>
    </lineage>
</organism>
<dbReference type="InterPro" id="IPR003870">
    <property type="entry name" value="DUF222"/>
</dbReference>
<feature type="coiled-coil region" evidence="2">
    <location>
        <begin position="82"/>
        <end position="109"/>
    </location>
</feature>
<dbReference type="InterPro" id="IPR002711">
    <property type="entry name" value="HNH"/>
</dbReference>
<dbReference type="Proteomes" id="UP000323221">
    <property type="component" value="Unassembled WGS sequence"/>
</dbReference>
<dbReference type="Pfam" id="PF01844">
    <property type="entry name" value="HNH"/>
    <property type="match status" value="1"/>
</dbReference>
<evidence type="ECO:0000256" key="1">
    <source>
        <dbReference type="ARBA" id="ARBA00023450"/>
    </source>
</evidence>
<proteinExistence type="inferred from homology"/>
<comment type="caution">
    <text evidence="5">The sequence shown here is derived from an EMBL/GenBank/DDBJ whole genome shotgun (WGS) entry which is preliminary data.</text>
</comment>
<gene>
    <name evidence="5" type="ORF">FQ330_10250</name>
</gene>
<dbReference type="GO" id="GO:0004519">
    <property type="term" value="F:endonuclease activity"/>
    <property type="evidence" value="ECO:0007669"/>
    <property type="project" value="InterPro"/>
</dbReference>
<dbReference type="RefSeq" id="WP_146357287.1">
    <property type="nucleotide sequence ID" value="NZ_VOIR01000015.1"/>
</dbReference>
<dbReference type="GO" id="GO:0003676">
    <property type="term" value="F:nucleic acid binding"/>
    <property type="evidence" value="ECO:0007669"/>
    <property type="project" value="InterPro"/>
</dbReference>
<feature type="region of interest" description="Disordered" evidence="3">
    <location>
        <begin position="466"/>
        <end position="523"/>
    </location>
</feature>
<reference evidence="5 6" key="1">
    <citation type="submission" date="2019-08" db="EMBL/GenBank/DDBJ databases">
        <title>Agrococcus lahaulensis sp. nov., isolated from a cold desert of the Indian Himalayas.</title>
        <authorList>
            <person name="Qu J.H."/>
        </authorList>
    </citation>
    <scope>NUCLEOTIDE SEQUENCE [LARGE SCALE GENOMIC DNA]</scope>
    <source>
        <strain evidence="5 6">NS18</strain>
    </source>
</reference>
<dbReference type="GO" id="GO:0008270">
    <property type="term" value="F:zinc ion binding"/>
    <property type="evidence" value="ECO:0007669"/>
    <property type="project" value="InterPro"/>
</dbReference>
<dbReference type="AlphaFoldDB" id="A0A5M8Q896"/>
<keyword evidence="6" id="KW-1185">Reference proteome</keyword>
<dbReference type="EMBL" id="VOIR01000015">
    <property type="protein sequence ID" value="KAA6432147.1"/>
    <property type="molecule type" value="Genomic_DNA"/>
</dbReference>
<keyword evidence="2" id="KW-0175">Coiled coil</keyword>
<dbReference type="InterPro" id="IPR003615">
    <property type="entry name" value="HNH_nuc"/>
</dbReference>
<comment type="similarity">
    <text evidence="1">Belongs to the Rv1128c/1148c/1588c/1702c/1945/3466 family.</text>
</comment>
<dbReference type="SMART" id="SM00507">
    <property type="entry name" value="HNHc"/>
    <property type="match status" value="1"/>
</dbReference>
<evidence type="ECO:0000256" key="2">
    <source>
        <dbReference type="SAM" id="Coils"/>
    </source>
</evidence>
<evidence type="ECO:0000259" key="4">
    <source>
        <dbReference type="SMART" id="SM00507"/>
    </source>
</evidence>
<accession>A0A5M8Q896</accession>
<sequence length="523" mass="57566">MDGDWGLDAEDYIASIRAGAIDPYGRTAAELEDELAAFDRDWGERLAALTPDELEAVVEGRMRVPELPGPAESERATRLRREEQFTGQIKALQAQRARLEARERELLAARFQRVRDEGGEVVTALREAASLLAAELRQSDRAVERRITAAWQTVTELPAAHEAHKAGRISAGHLRVIEQATHPLRIDVDADPAERARVEAELVAIAETTTPARLRSRSKRIVDRALTQPLQQRHRAAMERRDMWMVDAGDGMVDIGARVPAVVGAGIFDRLTQAARSKPKDDARTWDQFRADAFSELLLTGQTPDDLHATNALTATIAITMPATELLRDTDDAAEPQLRFPALLDGRILVDSATVRALAADTTTWERLFTHPVTGLPVTVDTYTPTRAQRRWLRARDGRCRWPGCANPVAPADLDHTIDHAAGGPTSIDNLAHLCRRHHTMKHSTRWSVRQLPDGVLEWTTPLGKAIRDEPEPQGPRFAEAAAPWGTLPDDGGPPGEAPPEWAHPPDHIPALTLPSSAPGRSI</sequence>
<dbReference type="Pfam" id="PF02720">
    <property type="entry name" value="DUF222"/>
    <property type="match status" value="1"/>
</dbReference>
<evidence type="ECO:0000256" key="3">
    <source>
        <dbReference type="SAM" id="MobiDB-lite"/>
    </source>
</evidence>
<dbReference type="OrthoDB" id="3261064at2"/>